<evidence type="ECO:0000313" key="1">
    <source>
        <dbReference type="EMBL" id="RUT02398.1"/>
    </source>
</evidence>
<sequence length="67" mass="7444">MAGAVSRWLGSVEDLPEIVQRLLRVQIENDTAVKVIQRYDSEDTSHLAPGLETGLLDKNITRNPNLS</sequence>
<keyword evidence="2" id="KW-1185">Reference proteome</keyword>
<evidence type="ECO:0000313" key="2">
    <source>
        <dbReference type="Proteomes" id="UP000271624"/>
    </source>
</evidence>
<reference evidence="1" key="2">
    <citation type="journal article" date="2019" name="Genome Biol. Evol.">
        <title>Day and night: Metabolic profiles and evolutionary relationships of six axenic non-marine cyanobacteria.</title>
        <authorList>
            <person name="Will S.E."/>
            <person name="Henke P."/>
            <person name="Boedeker C."/>
            <person name="Huang S."/>
            <person name="Brinkmann H."/>
            <person name="Rohde M."/>
            <person name="Jarek M."/>
            <person name="Friedl T."/>
            <person name="Seufert S."/>
            <person name="Schumacher M."/>
            <person name="Overmann J."/>
            <person name="Neumann-Schaal M."/>
            <person name="Petersen J."/>
        </authorList>
    </citation>
    <scope>NUCLEOTIDE SEQUENCE [LARGE SCALE GENOMIC DNA]</scope>
    <source>
        <strain evidence="1">PCC 7102</strain>
    </source>
</reference>
<comment type="caution">
    <text evidence="1">The sequence shown here is derived from an EMBL/GenBank/DDBJ whole genome shotgun (WGS) entry which is preliminary data.</text>
</comment>
<proteinExistence type="predicted"/>
<dbReference type="Proteomes" id="UP000271624">
    <property type="component" value="Unassembled WGS sequence"/>
</dbReference>
<accession>A0A3S1AJW5</accession>
<organism evidence="1 2">
    <name type="scientific">Dulcicalothrix desertica PCC 7102</name>
    <dbReference type="NCBI Taxonomy" id="232991"/>
    <lineage>
        <taxon>Bacteria</taxon>
        <taxon>Bacillati</taxon>
        <taxon>Cyanobacteriota</taxon>
        <taxon>Cyanophyceae</taxon>
        <taxon>Nostocales</taxon>
        <taxon>Calotrichaceae</taxon>
        <taxon>Dulcicalothrix</taxon>
    </lineage>
</organism>
<reference evidence="1" key="1">
    <citation type="submission" date="2018-12" db="EMBL/GenBank/DDBJ databases">
        <authorList>
            <person name="Will S."/>
            <person name="Neumann-Schaal M."/>
            <person name="Henke P."/>
        </authorList>
    </citation>
    <scope>NUCLEOTIDE SEQUENCE</scope>
    <source>
        <strain evidence="1">PCC 7102</strain>
    </source>
</reference>
<dbReference type="AlphaFoldDB" id="A0A3S1AJW5"/>
<protein>
    <submittedName>
        <fullName evidence="1">Uncharacterized protein</fullName>
    </submittedName>
</protein>
<dbReference type="EMBL" id="RSCL01000016">
    <property type="protein sequence ID" value="RUT02398.1"/>
    <property type="molecule type" value="Genomic_DNA"/>
</dbReference>
<name>A0A3S1AJW5_9CYAN</name>
<dbReference type="RefSeq" id="WP_233787176.1">
    <property type="nucleotide sequence ID" value="NZ_RSCL01000016.1"/>
</dbReference>
<gene>
    <name evidence="1" type="ORF">DSM106972_058760</name>
</gene>